<dbReference type="InterPro" id="IPR036736">
    <property type="entry name" value="ACP-like_sf"/>
</dbReference>
<feature type="region of interest" description="C-terminal hotdog fold" evidence="7">
    <location>
        <begin position="1028"/>
        <end position="1171"/>
    </location>
</feature>
<dbReference type="SUPFAM" id="SSF47336">
    <property type="entry name" value="ACP-like"/>
    <property type="match status" value="1"/>
</dbReference>
<dbReference type="Pfam" id="PF02801">
    <property type="entry name" value="Ketoacyl-synt_C"/>
    <property type="match status" value="1"/>
</dbReference>
<evidence type="ECO:0000256" key="1">
    <source>
        <dbReference type="ARBA" id="ARBA00012873"/>
    </source>
</evidence>
<dbReference type="SUPFAM" id="SSF51735">
    <property type="entry name" value="NAD(P)-binding Rossmann-fold domains"/>
    <property type="match status" value="1"/>
</dbReference>
<dbReference type="GO" id="GO:0004315">
    <property type="term" value="F:3-oxoacyl-[acyl-carrier-protein] synthase activity"/>
    <property type="evidence" value="ECO:0007669"/>
    <property type="project" value="InterPro"/>
</dbReference>
<dbReference type="GO" id="GO:0004312">
    <property type="term" value="F:fatty acid synthase activity"/>
    <property type="evidence" value="ECO:0007669"/>
    <property type="project" value="UniProtKB-EC"/>
</dbReference>
<dbReference type="SMART" id="SM00823">
    <property type="entry name" value="PKS_PP"/>
    <property type="match status" value="1"/>
</dbReference>
<dbReference type="GO" id="GO:0006633">
    <property type="term" value="P:fatty acid biosynthetic process"/>
    <property type="evidence" value="ECO:0007669"/>
    <property type="project" value="InterPro"/>
</dbReference>
<dbReference type="PROSITE" id="PS00012">
    <property type="entry name" value="PHOSPHOPANTETHEINE"/>
    <property type="match status" value="1"/>
</dbReference>
<dbReference type="SMART" id="SM00827">
    <property type="entry name" value="PKS_AT"/>
    <property type="match status" value="1"/>
</dbReference>
<dbReference type="InterPro" id="IPR016039">
    <property type="entry name" value="Thiolase-like"/>
</dbReference>
<reference evidence="11" key="1">
    <citation type="submission" date="2021-04" db="EMBL/GenBank/DDBJ databases">
        <authorList>
            <consortium name="Molecular Ecology Group"/>
        </authorList>
    </citation>
    <scope>NUCLEOTIDE SEQUENCE</scope>
</reference>
<dbReference type="InterPro" id="IPR009081">
    <property type="entry name" value="PP-bd_ACP"/>
</dbReference>
<feature type="active site" description="Proton acceptor; for dehydratase activity" evidence="7">
    <location>
        <position position="919"/>
    </location>
</feature>
<evidence type="ECO:0000256" key="5">
    <source>
        <dbReference type="ARBA" id="ARBA00022679"/>
    </source>
</evidence>
<proteinExistence type="predicted"/>
<dbReference type="SUPFAM" id="SSF53901">
    <property type="entry name" value="Thiolase-like"/>
    <property type="match status" value="1"/>
</dbReference>
<dbReference type="InterPro" id="IPR036291">
    <property type="entry name" value="NAD(P)-bd_dom_sf"/>
</dbReference>
<dbReference type="InterPro" id="IPR018201">
    <property type="entry name" value="Ketoacyl_synth_AS"/>
</dbReference>
<evidence type="ECO:0000259" key="8">
    <source>
        <dbReference type="PROSITE" id="PS50075"/>
    </source>
</evidence>
<dbReference type="InterPro" id="IPR020806">
    <property type="entry name" value="PKS_PP-bd"/>
</dbReference>
<keyword evidence="12" id="KW-1185">Reference proteome</keyword>
<evidence type="ECO:0000313" key="11">
    <source>
        <dbReference type="EMBL" id="CAG5126989.1"/>
    </source>
</evidence>
<dbReference type="Gene3D" id="3.10.129.110">
    <property type="entry name" value="Polyketide synthase dehydratase"/>
    <property type="match status" value="1"/>
</dbReference>
<dbReference type="InterPro" id="IPR014043">
    <property type="entry name" value="Acyl_transferase_dom"/>
</dbReference>
<dbReference type="InterPro" id="IPR006162">
    <property type="entry name" value="Ppantetheine_attach_site"/>
</dbReference>
<sequence length="2068" mass="230409">MSQESRDKVAIIGVGCKFPGANSLEEFWRVLENGENHVIEIPETRWFHEAFYDSDFNTPAKTHARKAGLLKDHLAFDNKLFNIKDVEADIMDPQQRYVLECCHRALEDAGITRDQIKGSNTSVYMGAMNQDYRSEFNAPSMVPDNYAVTGVSSSIIANRVSFVYDLRGSSVTLDTACSSSLVAIDLGYMALKAGVCDMAICGGVSSILCPDLFIHLSKARMVSAKGQCFAFSDQVDGYTRGEGCGVVILKRYQDAIKDKNKIWATIDSFSNQDGGTVTPMSKPSGEQQVRLLEEIYSRNRIDPKRLAYIEAHGTGTVVGDFTEVNALGKFFKIKQAEQYRYLGSVKTNIGHLESAAGSAGLIKVLLMMKHSKIVPSLHFDRPNPNIDFNGFNLRVPTKVIAWQAVTKLASVSSYGFGGTNCHAIIESHGQPPSISSDVKAESIVCFSAMNLESLKGSMKDFVNYPNVQSMNIEDLSLTSTRHRDHFSVRQAFVANTTESLLGQVVDEMAKVKHDSTDARKPKIVFVFSGMGTAWAGMGRDYMSNSKVFRDKIREIDKFLGGYVPWTVEDRLCTEYDTNDEMFWPIAICACQIATAHLWMSLGVTPDCTVGSSVGEVAAAHIAGRVSLSDTVKVIYHRSKLLARLVGSGRMILFRGVGIEDVDQIVNKWPGKANVSVRTSPRTCAVSGQTDIIAAIEDDVRKLAKLQKVDIEVIDLNLPLAYHSHCVDGCKDELRQALNGTGPCLSAAGIDMISSVTGEFINGPVNAEYWVDNVREPVLIMEALKKSFIDEDNTVYIEVGSKPLMAAHTDDIFPGKNVKVVVSMRSKGTWKTFLEALAKAYKHGCSVDWKNLPQSGHLLTAVPRYSFNPRRCLHHSETSSMTMAGINFLKRDHPFVFPVESTNKHKVFLTLATFRSVFDHKVAGQLIIPGALYVECGFALSKQISLSEAEHYSVSATFEQACHFTEKEPVVFTLDVSASQTIDTSSSFKSYRIAIMHHKTRFATVQLHPHYAPKDKVAVNIPQVMIRCQELFNRNDIYDKLTRFGFNYGPLYKLLYEARKGNEECIVRAMIPDELVHECAATIVHPSLLDVMIQTFIVLLEESGDRKELLPISIGKVTPYRTFEKQMYIYTTVKDRYGKMIIFDSKLTTLDGDIIVEMEDLTLKFLSAETSNDEHSTEHISRSHWVMKVPDYPYTQQTDPQILYMSNESVPPEVTSIEYSIDEDCSETIIRHMDSLKKNRILDTFRLIIFNISFKFDESVEAAVIQSKIVNLCMVLKSVFCFPLKIPVHVFTRWALPAEYSSSNRDNINPVMTSVWGMIRSAIQEQAADISVFDLHLPQAQCSLDRMTSISNFVHKNEDLKRFNEWLVTENRMFVHEIISLTNNTVPVFRHISADRHKHVLQVSNGPLGSTETFCVYDESEICGNSQNNLEINVTDSVILHPKLFNLSVPYSTMVPHRSHLGNGSVVFVLETRGKQDDTSENGSHWEIMSCYPSPMGSQISVPAEATVPREMFEDYTNGDLVRLSVLMTLSEYIKGNSLTILTSSSTKGFGQILCDILAFKDKKQTRHIQLLTPEQVESGQSLNRTVVSLVLLDASLVSTLINHWPQAECLVTVAPLVSQSVNCVITYHFPDIKVIVIDPSEIFQPRNLLELIPQVKEFLSCHRHQVSKCLSGGDRLTDRFPEVTADLNDLLKVQAVKVNRSSVRVDHHYLFKQDAVYVVVGGLTGLGWVTVRFLTSQGAGNIAILNRRAPGEAKTREINELCQQSACNIQCFQCDVCDKDSLSNVLNVSIAIEFPNRPLKGIFFGAAVEGDAMLSNVTREHLENMMSPKVLGAWNAHTLTEDHDLDYFILQSSVTSVIGNVGQTSYGAANAFLDGLATFRRHRNLPGQSINWGALNLGMLTNNEKAKQNLTQRGMKLLTEEEIQEMIIPILLLDSGQTVACSFDSDLWRKNALATAHGSTAKTVNDKLRHALQKAPQLPQQDRLDIYTDLLTAVSANIIGIDESLLQPDSDLPSLGMDSLLAMTIRNEVFKITQCRIPAVILVSGEVTVRILAETLDLEVQTEISQRK</sequence>
<dbReference type="Pfam" id="PF00109">
    <property type="entry name" value="ketoacyl-synt"/>
    <property type="match status" value="1"/>
</dbReference>
<evidence type="ECO:0000256" key="3">
    <source>
        <dbReference type="ARBA" id="ARBA00022450"/>
    </source>
</evidence>
<dbReference type="InterPro" id="IPR014030">
    <property type="entry name" value="Ketoacyl_synth_N"/>
</dbReference>
<dbReference type="Pfam" id="PF00550">
    <property type="entry name" value="PP-binding"/>
    <property type="match status" value="1"/>
</dbReference>
<organism evidence="11 12">
    <name type="scientific">Candidula unifasciata</name>
    <dbReference type="NCBI Taxonomy" id="100452"/>
    <lineage>
        <taxon>Eukaryota</taxon>
        <taxon>Metazoa</taxon>
        <taxon>Spiralia</taxon>
        <taxon>Lophotrochozoa</taxon>
        <taxon>Mollusca</taxon>
        <taxon>Gastropoda</taxon>
        <taxon>Heterobranchia</taxon>
        <taxon>Euthyneura</taxon>
        <taxon>Panpulmonata</taxon>
        <taxon>Eupulmonata</taxon>
        <taxon>Stylommatophora</taxon>
        <taxon>Helicina</taxon>
        <taxon>Helicoidea</taxon>
        <taxon>Geomitridae</taxon>
        <taxon>Candidula</taxon>
    </lineage>
</organism>
<dbReference type="PROSITE" id="PS52004">
    <property type="entry name" value="KS3_2"/>
    <property type="match status" value="1"/>
</dbReference>
<dbReference type="SMART" id="SM00825">
    <property type="entry name" value="PKS_KS"/>
    <property type="match status" value="1"/>
</dbReference>
<dbReference type="GO" id="GO:0031177">
    <property type="term" value="F:phosphopantetheine binding"/>
    <property type="evidence" value="ECO:0007669"/>
    <property type="project" value="InterPro"/>
</dbReference>
<dbReference type="CDD" id="cd00833">
    <property type="entry name" value="PKS"/>
    <property type="match status" value="1"/>
</dbReference>
<dbReference type="EMBL" id="CAJHNH020002527">
    <property type="protein sequence ID" value="CAG5126989.1"/>
    <property type="molecule type" value="Genomic_DNA"/>
</dbReference>
<dbReference type="PANTHER" id="PTHR43775">
    <property type="entry name" value="FATTY ACID SYNTHASE"/>
    <property type="match status" value="1"/>
</dbReference>
<dbReference type="PROSITE" id="PS52019">
    <property type="entry name" value="PKS_MFAS_DH"/>
    <property type="match status" value="1"/>
</dbReference>
<dbReference type="SUPFAM" id="SSF52151">
    <property type="entry name" value="FabD/lysophospholipase-like"/>
    <property type="match status" value="1"/>
</dbReference>
<gene>
    <name evidence="11" type="ORF">CUNI_LOCUS12547</name>
</gene>
<dbReference type="InterPro" id="IPR016035">
    <property type="entry name" value="Acyl_Trfase/lysoPLipase"/>
</dbReference>
<evidence type="ECO:0000256" key="4">
    <source>
        <dbReference type="ARBA" id="ARBA00022553"/>
    </source>
</evidence>
<dbReference type="Gene3D" id="3.30.70.3290">
    <property type="match status" value="1"/>
</dbReference>
<dbReference type="Gene3D" id="3.40.50.720">
    <property type="entry name" value="NAD(P)-binding Rossmann-like Domain"/>
    <property type="match status" value="1"/>
</dbReference>
<feature type="domain" description="PKS/mFAS DH" evidence="10">
    <location>
        <begin position="880"/>
        <end position="1171"/>
    </location>
</feature>
<protein>
    <recommendedName>
        <fullName evidence="2">Fatty acid synthase</fullName>
        <ecNumber evidence="1">2.3.1.85</ecNumber>
    </recommendedName>
</protein>
<dbReference type="InterPro" id="IPR050091">
    <property type="entry name" value="PKS_NRPS_Biosynth_Enz"/>
</dbReference>
<dbReference type="EC" id="2.3.1.85" evidence="1"/>
<dbReference type="Gene3D" id="1.10.1200.10">
    <property type="entry name" value="ACP-like"/>
    <property type="match status" value="1"/>
</dbReference>
<evidence type="ECO:0000256" key="7">
    <source>
        <dbReference type="PROSITE-ProRule" id="PRU01363"/>
    </source>
</evidence>
<feature type="domain" description="Ketosynthase family 3 (KS3)" evidence="9">
    <location>
        <begin position="6"/>
        <end position="427"/>
    </location>
</feature>
<feature type="domain" description="Carrier" evidence="8">
    <location>
        <begin position="1985"/>
        <end position="2060"/>
    </location>
</feature>
<comment type="catalytic activity">
    <reaction evidence="6">
        <text>acetyl-CoA + n malonyl-CoA + 2n NADPH + 2n H(+) = a long-chain fatty acid + (n+1) CoA + n CO2 + 2n NADP(+).</text>
        <dbReference type="EC" id="2.3.1.85"/>
    </reaction>
</comment>
<dbReference type="Gene3D" id="3.40.366.10">
    <property type="entry name" value="Malonyl-Coenzyme A Acyl Carrier Protein, domain 2"/>
    <property type="match status" value="1"/>
</dbReference>
<dbReference type="InterPro" id="IPR049551">
    <property type="entry name" value="PKS_DH_C"/>
</dbReference>
<dbReference type="Pfam" id="PF00698">
    <property type="entry name" value="Acyl_transf_1"/>
    <property type="match status" value="1"/>
</dbReference>
<dbReference type="Pfam" id="PF16197">
    <property type="entry name" value="KAsynt_C_assoc"/>
    <property type="match status" value="1"/>
</dbReference>
<evidence type="ECO:0000259" key="10">
    <source>
        <dbReference type="PROSITE" id="PS52019"/>
    </source>
</evidence>
<dbReference type="Gene3D" id="3.40.47.10">
    <property type="match status" value="1"/>
</dbReference>
<dbReference type="Pfam" id="PF14765">
    <property type="entry name" value="PS-DH"/>
    <property type="match status" value="1"/>
</dbReference>
<dbReference type="InterPro" id="IPR042104">
    <property type="entry name" value="PKS_dehydratase_sf"/>
</dbReference>
<dbReference type="InterPro" id="IPR014031">
    <property type="entry name" value="Ketoacyl_synth_C"/>
</dbReference>
<dbReference type="InterPro" id="IPR049900">
    <property type="entry name" value="PKS_mFAS_DH"/>
</dbReference>
<dbReference type="InterPro" id="IPR057326">
    <property type="entry name" value="KR_dom"/>
</dbReference>
<dbReference type="SMART" id="SM00822">
    <property type="entry name" value="PKS_KR"/>
    <property type="match status" value="1"/>
</dbReference>
<dbReference type="PROSITE" id="PS50075">
    <property type="entry name" value="CARRIER"/>
    <property type="match status" value="1"/>
</dbReference>
<feature type="region of interest" description="N-terminal hotdog fold" evidence="7">
    <location>
        <begin position="880"/>
        <end position="1009"/>
    </location>
</feature>
<accession>A0A8S3ZCV9</accession>
<keyword evidence="4" id="KW-0597">Phosphoprotein</keyword>
<dbReference type="GO" id="GO:0044550">
    <property type="term" value="P:secondary metabolite biosynthetic process"/>
    <property type="evidence" value="ECO:0007669"/>
    <property type="project" value="UniProtKB-ARBA"/>
</dbReference>
<dbReference type="InterPro" id="IPR001227">
    <property type="entry name" value="Ac_transferase_dom_sf"/>
</dbReference>
<dbReference type="PANTHER" id="PTHR43775:SF37">
    <property type="entry name" value="SI:DKEY-61P9.11"/>
    <property type="match status" value="1"/>
</dbReference>
<dbReference type="InterPro" id="IPR020841">
    <property type="entry name" value="PKS_Beta-ketoAc_synthase_dom"/>
</dbReference>
<feature type="active site" description="Proton donor; for dehydratase activity" evidence="7">
    <location>
        <position position="1089"/>
    </location>
</feature>
<name>A0A8S3ZCV9_9EUPU</name>
<dbReference type="OrthoDB" id="329835at2759"/>
<comment type="caution">
    <text evidence="11">The sequence shown here is derived from an EMBL/GenBank/DDBJ whole genome shotgun (WGS) entry which is preliminary data.</text>
</comment>
<evidence type="ECO:0000256" key="2">
    <source>
        <dbReference type="ARBA" id="ARBA00018769"/>
    </source>
</evidence>
<dbReference type="InterPro" id="IPR032821">
    <property type="entry name" value="PKS_assoc"/>
</dbReference>
<evidence type="ECO:0000256" key="6">
    <source>
        <dbReference type="ARBA" id="ARBA00044883"/>
    </source>
</evidence>
<evidence type="ECO:0000259" key="9">
    <source>
        <dbReference type="PROSITE" id="PS52004"/>
    </source>
</evidence>
<dbReference type="InterPro" id="IPR013968">
    <property type="entry name" value="PKS_KR"/>
</dbReference>
<keyword evidence="3" id="KW-0596">Phosphopantetheine</keyword>
<dbReference type="Proteomes" id="UP000678393">
    <property type="component" value="Unassembled WGS sequence"/>
</dbReference>
<keyword evidence="5" id="KW-0808">Transferase</keyword>
<evidence type="ECO:0000313" key="12">
    <source>
        <dbReference type="Proteomes" id="UP000678393"/>
    </source>
</evidence>
<dbReference type="Pfam" id="PF08659">
    <property type="entry name" value="KR"/>
    <property type="match status" value="1"/>
</dbReference>
<dbReference type="PROSITE" id="PS00606">
    <property type="entry name" value="KS3_1"/>
    <property type="match status" value="1"/>
</dbReference>